<dbReference type="Gene3D" id="1.20.120.1770">
    <property type="match status" value="1"/>
</dbReference>
<organism evidence="2">
    <name type="scientific">Setaria italica</name>
    <name type="common">Foxtail millet</name>
    <name type="synonym">Panicum italicum</name>
    <dbReference type="NCBI Taxonomy" id="4555"/>
    <lineage>
        <taxon>Eukaryota</taxon>
        <taxon>Viridiplantae</taxon>
        <taxon>Streptophyta</taxon>
        <taxon>Embryophyta</taxon>
        <taxon>Tracheophyta</taxon>
        <taxon>Spermatophyta</taxon>
        <taxon>Magnoliopsida</taxon>
        <taxon>Liliopsida</taxon>
        <taxon>Poales</taxon>
        <taxon>Poaceae</taxon>
        <taxon>PACMAD clade</taxon>
        <taxon>Panicoideae</taxon>
        <taxon>Panicodae</taxon>
        <taxon>Paniceae</taxon>
        <taxon>Cenchrinae</taxon>
        <taxon>Setaria</taxon>
    </lineage>
</organism>
<dbReference type="EnsemblPlants" id="KQL26967">
    <property type="protein sequence ID" value="KQL26967"/>
    <property type="gene ID" value="SETIT_033260mg"/>
</dbReference>
<dbReference type="EMBL" id="AGNK02001355">
    <property type="status" value="NOT_ANNOTATED_CDS"/>
    <property type="molecule type" value="Genomic_DNA"/>
</dbReference>
<dbReference type="AlphaFoldDB" id="K4A307"/>
<dbReference type="PANTHER" id="PTHR23130:SF171">
    <property type="entry name" value="OS01G0895300 PROTEIN"/>
    <property type="match status" value="1"/>
</dbReference>
<gene>
    <name evidence="2" type="ORF">SETIT_2G414900v2</name>
</gene>
<dbReference type="EMBL" id="CM003529">
    <property type="protein sequence ID" value="RCV14307.1"/>
    <property type="molecule type" value="Genomic_DNA"/>
</dbReference>
<dbReference type="Proteomes" id="UP000004995">
    <property type="component" value="Unassembled WGS sequence"/>
</dbReference>
<dbReference type="HOGENOM" id="CLU_706760_0_0_1"/>
<dbReference type="STRING" id="4555.K4A307"/>
<protein>
    <recommendedName>
        <fullName evidence="5">Cytochrome b561 domain-containing protein</fullName>
    </recommendedName>
</protein>
<evidence type="ECO:0000256" key="1">
    <source>
        <dbReference type="SAM" id="MobiDB-lite"/>
    </source>
</evidence>
<keyword evidence="4" id="KW-1185">Reference proteome</keyword>
<dbReference type="Gramene" id="KQL26967">
    <property type="protein sequence ID" value="KQL26967"/>
    <property type="gene ID" value="SETIT_033260mg"/>
</dbReference>
<accession>K4A307</accession>
<reference evidence="3" key="3">
    <citation type="submission" date="2018-08" db="UniProtKB">
        <authorList>
            <consortium name="EnsemblPlants"/>
        </authorList>
    </citation>
    <scope>IDENTIFICATION</scope>
    <source>
        <strain evidence="3">Yugu1</strain>
    </source>
</reference>
<dbReference type="CDD" id="cd08760">
    <property type="entry name" value="Cyt_b561_FRRS1_like"/>
    <property type="match status" value="1"/>
</dbReference>
<feature type="region of interest" description="Disordered" evidence="1">
    <location>
        <begin position="297"/>
        <end position="318"/>
    </location>
</feature>
<proteinExistence type="predicted"/>
<dbReference type="eggNOG" id="KOG4293">
    <property type="taxonomic scope" value="Eukaryota"/>
</dbReference>
<name>K4A307_SETIT</name>
<reference evidence="2" key="2">
    <citation type="submission" date="2015-07" db="EMBL/GenBank/DDBJ databases">
        <authorList>
            <person name="Noorani M."/>
        </authorList>
    </citation>
    <scope>NUCLEOTIDE SEQUENCE</scope>
    <source>
        <strain evidence="2">Yugu1</strain>
    </source>
</reference>
<evidence type="ECO:0000313" key="4">
    <source>
        <dbReference type="Proteomes" id="UP000004995"/>
    </source>
</evidence>
<feature type="region of interest" description="Disordered" evidence="1">
    <location>
        <begin position="50"/>
        <end position="86"/>
    </location>
</feature>
<sequence length="391" mass="41772">MPLVSPWNHFKGLGGASDRVPVVFIDCHEPCGSRYSYTARAPAMLTRVPPASGKVTSRPVVQMQERGRAAAGVRGQDSDDSSSSVCGSSVAHASRWRSSTVPTSHAGLRSSTVLRGLERAIRRFELAVEAMAAALRSTIQPGDQRGEAPDLLGGRDLRQRSATKAAWRRATLLVARASHLYLTFQFVAARPAPYLICAVGPSGAQLSINYVVRHRSYASAAVDYATGVASNAGGAPSFDARKWHGAMAGLGWGALMPLGAALARYFKRRDPFWFYAHASVQGVGFVLGTAGSSPSSSWTAATATRRSASPSSPSATSRCWRSWCGRARGPRGNVDQWSRMQERGRAVAGVRVQDADDVELLDPWELSGSWWRPSPAPTSHAGLCTSTVYGA</sequence>
<evidence type="ECO:0008006" key="5">
    <source>
        <dbReference type="Google" id="ProtNLM"/>
    </source>
</evidence>
<reference evidence="2 4" key="1">
    <citation type="journal article" date="2012" name="Nat. Biotechnol.">
        <title>Reference genome sequence of the model plant Setaria.</title>
        <authorList>
            <person name="Bennetzen J.L."/>
            <person name="Schmutz J."/>
            <person name="Wang H."/>
            <person name="Percifield R."/>
            <person name="Hawkins J."/>
            <person name="Pontaroli A.C."/>
            <person name="Estep M."/>
            <person name="Feng L."/>
            <person name="Vaughn J.N."/>
            <person name="Grimwood J."/>
            <person name="Jenkins J."/>
            <person name="Barry K."/>
            <person name="Lindquist E."/>
            <person name="Hellsten U."/>
            <person name="Deshpande S."/>
            <person name="Wang X."/>
            <person name="Wu X."/>
            <person name="Mitros T."/>
            <person name="Triplett J."/>
            <person name="Yang X."/>
            <person name="Ye C.Y."/>
            <person name="Mauro-Herrera M."/>
            <person name="Wang L."/>
            <person name="Li P."/>
            <person name="Sharma M."/>
            <person name="Sharma R."/>
            <person name="Ronald P.C."/>
            <person name="Panaud O."/>
            <person name="Kellogg E.A."/>
            <person name="Brutnell T.P."/>
            <person name="Doust A.N."/>
            <person name="Tuskan G.A."/>
            <person name="Rokhsar D."/>
            <person name="Devos K.M."/>
        </authorList>
    </citation>
    <scope>NUCLEOTIDE SEQUENCE [LARGE SCALE GENOMIC DNA]</scope>
    <source>
        <strain evidence="4">cv. Yugu1</strain>
        <strain evidence="2">Yugu1</strain>
    </source>
</reference>
<evidence type="ECO:0000313" key="2">
    <source>
        <dbReference type="EMBL" id="RCV14307.1"/>
    </source>
</evidence>
<dbReference type="PANTHER" id="PTHR23130">
    <property type="entry name" value="CYTOCHROME B561 AND DOMON DOMAIN-CONTAINING PROTEIN"/>
    <property type="match status" value="1"/>
</dbReference>
<evidence type="ECO:0000313" key="3">
    <source>
        <dbReference type="EnsemblPlants" id="KQL26967"/>
    </source>
</evidence>